<dbReference type="InterPro" id="IPR036388">
    <property type="entry name" value="WH-like_DNA-bd_sf"/>
</dbReference>
<dbReference type="InterPro" id="IPR057727">
    <property type="entry name" value="WCX_dom"/>
</dbReference>
<evidence type="ECO:0000313" key="6">
    <source>
        <dbReference type="Proteomes" id="UP000436047"/>
    </source>
</evidence>
<dbReference type="InterPro" id="IPR001034">
    <property type="entry name" value="DeoR_HTH"/>
</dbReference>
<evidence type="ECO:0000256" key="1">
    <source>
        <dbReference type="ARBA" id="ARBA00023015"/>
    </source>
</evidence>
<keyword evidence="2" id="KW-0804">Transcription</keyword>
<dbReference type="InterPro" id="IPR026881">
    <property type="entry name" value="WYL_dom"/>
</dbReference>
<proteinExistence type="predicted"/>
<dbReference type="Pfam" id="PF25583">
    <property type="entry name" value="WCX"/>
    <property type="match status" value="1"/>
</dbReference>
<feature type="compositionally biased region" description="Basic and acidic residues" evidence="3">
    <location>
        <begin position="321"/>
        <end position="337"/>
    </location>
</feature>
<dbReference type="Proteomes" id="UP000436047">
    <property type="component" value="Unassembled WGS sequence"/>
</dbReference>
<dbReference type="GeneID" id="86053623"/>
<dbReference type="Pfam" id="PF08279">
    <property type="entry name" value="HTH_11"/>
    <property type="match status" value="1"/>
</dbReference>
<name>A0A6N7WGP0_9FIRM</name>
<dbReference type="InterPro" id="IPR013196">
    <property type="entry name" value="HTH_11"/>
</dbReference>
<dbReference type="SUPFAM" id="SSF46785">
    <property type="entry name" value="Winged helix' DNA-binding domain"/>
    <property type="match status" value="1"/>
</dbReference>
<dbReference type="PROSITE" id="PS52050">
    <property type="entry name" value="WYL"/>
    <property type="match status" value="1"/>
</dbReference>
<keyword evidence="1" id="KW-0805">Transcription regulation</keyword>
<evidence type="ECO:0000313" key="5">
    <source>
        <dbReference type="EMBL" id="MSS88844.1"/>
    </source>
</evidence>
<dbReference type="PANTHER" id="PTHR34580">
    <property type="match status" value="1"/>
</dbReference>
<feature type="domain" description="HTH deoR-type" evidence="4">
    <location>
        <begin position="2"/>
        <end position="60"/>
    </location>
</feature>
<dbReference type="PROSITE" id="PS51000">
    <property type="entry name" value="HTH_DEOR_2"/>
    <property type="match status" value="1"/>
</dbReference>
<dbReference type="PIRSF" id="PIRSF016838">
    <property type="entry name" value="PafC"/>
    <property type="match status" value="1"/>
</dbReference>
<protein>
    <submittedName>
        <fullName evidence="5">YafY family transcriptional regulator</fullName>
    </submittedName>
</protein>
<reference evidence="5 6" key="1">
    <citation type="submission" date="2019-08" db="EMBL/GenBank/DDBJ databases">
        <title>In-depth cultivation of the pig gut microbiome towards novel bacterial diversity and tailored functional studies.</title>
        <authorList>
            <person name="Wylensek D."/>
            <person name="Hitch T.C.A."/>
            <person name="Clavel T."/>
        </authorList>
    </citation>
    <scope>NUCLEOTIDE SEQUENCE [LARGE SCALE GENOMIC DNA]</scope>
    <source>
        <strain evidence="5 6">WCA-389-WT-23B</strain>
    </source>
</reference>
<dbReference type="InterPro" id="IPR036390">
    <property type="entry name" value="WH_DNA-bd_sf"/>
</dbReference>
<dbReference type="RefSeq" id="WP_154464649.1">
    <property type="nucleotide sequence ID" value="NZ_JAXDZL010000210.1"/>
</dbReference>
<keyword evidence="6" id="KW-1185">Reference proteome</keyword>
<sequence>MKIDRLMAILTTLLQQDKVTAPMLSEKLEVSRRTISRDLEALCQAGIPIVTEQGFGGGISLAPGFKMDNSFLTAKEREALLAGIRGMDSVMKNPMEERLKEKFHIVQGNMPAAAEAVTINLASHYRDSLSEKIAVLKAAIQERRLVEFTYYYRKGTGRRLVEPYRVAFQWSSWYLLGYCRQREDFRMFKLNRLWELAGKEEAFAPREVPEEKLDSEYWFSDEIMLRARFSGKVKFRLIEEYGPSSFTEQEDGTLLVENLGFTNYPVLLEWVLSFGSSVEVLAPERLREDIKREAARILQNYCNVEDNRAVTEYSGKPEGTGTEKTKPEETEPEKTEPEETSLTSGNVCDKLEP</sequence>
<dbReference type="EMBL" id="VUMI01000015">
    <property type="protein sequence ID" value="MSS88844.1"/>
    <property type="molecule type" value="Genomic_DNA"/>
</dbReference>
<evidence type="ECO:0000259" key="4">
    <source>
        <dbReference type="PROSITE" id="PS51000"/>
    </source>
</evidence>
<accession>A0A6N7WGP0</accession>
<dbReference type="InterPro" id="IPR051534">
    <property type="entry name" value="CBASS_pafABC_assoc_protein"/>
</dbReference>
<gene>
    <name evidence="5" type="ORF">FYJ45_11210</name>
</gene>
<dbReference type="InterPro" id="IPR028349">
    <property type="entry name" value="PafC-like"/>
</dbReference>
<evidence type="ECO:0000256" key="2">
    <source>
        <dbReference type="ARBA" id="ARBA00023163"/>
    </source>
</evidence>
<dbReference type="AlphaFoldDB" id="A0A6N7WGP0"/>
<dbReference type="GO" id="GO:0003700">
    <property type="term" value="F:DNA-binding transcription factor activity"/>
    <property type="evidence" value="ECO:0007669"/>
    <property type="project" value="InterPro"/>
</dbReference>
<comment type="caution">
    <text evidence="5">The sequence shown here is derived from an EMBL/GenBank/DDBJ whole genome shotgun (WGS) entry which is preliminary data.</text>
</comment>
<feature type="region of interest" description="Disordered" evidence="3">
    <location>
        <begin position="309"/>
        <end position="353"/>
    </location>
</feature>
<dbReference type="PANTHER" id="PTHR34580:SF1">
    <property type="entry name" value="PROTEIN PAFC"/>
    <property type="match status" value="1"/>
</dbReference>
<dbReference type="Gene3D" id="1.10.10.10">
    <property type="entry name" value="Winged helix-like DNA-binding domain superfamily/Winged helix DNA-binding domain"/>
    <property type="match status" value="1"/>
</dbReference>
<dbReference type="Pfam" id="PF13280">
    <property type="entry name" value="WYL"/>
    <property type="match status" value="1"/>
</dbReference>
<organism evidence="5 6">
    <name type="scientific">Eisenbergiella porci</name>
    <dbReference type="NCBI Taxonomy" id="2652274"/>
    <lineage>
        <taxon>Bacteria</taxon>
        <taxon>Bacillati</taxon>
        <taxon>Bacillota</taxon>
        <taxon>Clostridia</taxon>
        <taxon>Lachnospirales</taxon>
        <taxon>Lachnospiraceae</taxon>
        <taxon>Eisenbergiella</taxon>
    </lineage>
</organism>
<evidence type="ECO:0000256" key="3">
    <source>
        <dbReference type="SAM" id="MobiDB-lite"/>
    </source>
</evidence>